<dbReference type="Pfam" id="PF04389">
    <property type="entry name" value="Peptidase_M28"/>
    <property type="match status" value="1"/>
</dbReference>
<keyword evidence="7 17" id="KW-0812">Transmembrane</keyword>
<dbReference type="Gene3D" id="3.40.630.10">
    <property type="entry name" value="Zn peptidases"/>
    <property type="match status" value="1"/>
</dbReference>
<evidence type="ECO:0000256" key="6">
    <source>
        <dbReference type="ARBA" id="ARBA00022670"/>
    </source>
</evidence>
<dbReference type="EC" id="3.4.-.-" evidence="15"/>
<comment type="cofactor">
    <cofactor evidence="1">
        <name>Zn(2+)</name>
        <dbReference type="ChEBI" id="CHEBI:29105"/>
    </cofactor>
</comment>
<feature type="compositionally biased region" description="Basic and acidic residues" evidence="16">
    <location>
        <begin position="7"/>
        <end position="21"/>
    </location>
</feature>
<dbReference type="InterPro" id="IPR048024">
    <property type="entry name" value="Fxna-like_M28_dom"/>
</dbReference>
<evidence type="ECO:0000256" key="4">
    <source>
        <dbReference type="ARBA" id="ARBA00010918"/>
    </source>
</evidence>
<dbReference type="SUPFAM" id="SSF53187">
    <property type="entry name" value="Zn-dependent exopeptidases"/>
    <property type="match status" value="1"/>
</dbReference>
<dbReference type="PANTHER" id="PTHR12147">
    <property type="entry name" value="METALLOPEPTIDASE M28 FAMILY MEMBER"/>
    <property type="match status" value="1"/>
</dbReference>
<feature type="transmembrane region" description="Helical" evidence="17">
    <location>
        <begin position="522"/>
        <end position="544"/>
    </location>
</feature>
<organism evidence="19 20">
    <name type="scientific">Smittium mucronatum</name>
    <dbReference type="NCBI Taxonomy" id="133383"/>
    <lineage>
        <taxon>Eukaryota</taxon>
        <taxon>Fungi</taxon>
        <taxon>Fungi incertae sedis</taxon>
        <taxon>Zoopagomycota</taxon>
        <taxon>Kickxellomycotina</taxon>
        <taxon>Harpellomycetes</taxon>
        <taxon>Harpellales</taxon>
        <taxon>Legeriomycetaceae</taxon>
        <taxon>Smittium</taxon>
    </lineage>
</organism>
<feature type="transmembrane region" description="Helical" evidence="17">
    <location>
        <begin position="564"/>
        <end position="583"/>
    </location>
</feature>
<dbReference type="InterPro" id="IPR007484">
    <property type="entry name" value="Peptidase_M28"/>
</dbReference>
<dbReference type="AlphaFoldDB" id="A0A1R0GL54"/>
<evidence type="ECO:0000256" key="3">
    <source>
        <dbReference type="ARBA" id="ARBA00004128"/>
    </source>
</evidence>
<keyword evidence="10 15" id="KW-0862">Zinc</keyword>
<dbReference type="GO" id="GO:0046872">
    <property type="term" value="F:metal ion binding"/>
    <property type="evidence" value="ECO:0007669"/>
    <property type="project" value="UniProtKB-KW"/>
</dbReference>
<comment type="subcellular location">
    <subcellularLocation>
        <location evidence="3">Vacuole membrane</location>
        <topology evidence="3">Multi-pass membrane protein</topology>
    </subcellularLocation>
</comment>
<dbReference type="STRING" id="133383.A0A1R0GL54"/>
<dbReference type="CDD" id="cd03875">
    <property type="entry name" value="M28_Fxna_like"/>
    <property type="match status" value="1"/>
</dbReference>
<evidence type="ECO:0000256" key="17">
    <source>
        <dbReference type="SAM" id="Phobius"/>
    </source>
</evidence>
<feature type="transmembrane region" description="Helical" evidence="17">
    <location>
        <begin position="589"/>
        <end position="606"/>
    </location>
</feature>
<comment type="similarity">
    <text evidence="4 15">Belongs to the peptidase M28 family.</text>
</comment>
<feature type="transmembrane region" description="Helical" evidence="17">
    <location>
        <begin position="51"/>
        <end position="74"/>
    </location>
</feature>
<dbReference type="GO" id="GO:0005774">
    <property type="term" value="C:vacuolar membrane"/>
    <property type="evidence" value="ECO:0007669"/>
    <property type="project" value="UniProtKB-SubCell"/>
</dbReference>
<keyword evidence="11 17" id="KW-1133">Transmembrane helix</keyword>
<feature type="transmembrane region" description="Helical" evidence="17">
    <location>
        <begin position="484"/>
        <end position="510"/>
    </location>
</feature>
<dbReference type="GO" id="GO:0008235">
    <property type="term" value="F:metalloexopeptidase activity"/>
    <property type="evidence" value="ECO:0007669"/>
    <property type="project" value="InterPro"/>
</dbReference>
<comment type="function">
    <text evidence="2">May be involved in vacuolar sorting and osmoregulation.</text>
</comment>
<dbReference type="InterPro" id="IPR045175">
    <property type="entry name" value="M28_fam"/>
</dbReference>
<dbReference type="EMBL" id="LSSL01007776">
    <property type="protein sequence ID" value="OLY77610.1"/>
    <property type="molecule type" value="Genomic_DNA"/>
</dbReference>
<evidence type="ECO:0000256" key="14">
    <source>
        <dbReference type="ARBA" id="ARBA00023180"/>
    </source>
</evidence>
<evidence type="ECO:0000256" key="12">
    <source>
        <dbReference type="ARBA" id="ARBA00023049"/>
    </source>
</evidence>
<dbReference type="GO" id="GO:0006508">
    <property type="term" value="P:proteolysis"/>
    <property type="evidence" value="ECO:0007669"/>
    <property type="project" value="UniProtKB-KW"/>
</dbReference>
<keyword evidence="8 15" id="KW-0479">Metal-binding</keyword>
<evidence type="ECO:0000256" key="10">
    <source>
        <dbReference type="ARBA" id="ARBA00022833"/>
    </source>
</evidence>
<keyword evidence="6 15" id="KW-0645">Protease</keyword>
<dbReference type="Proteomes" id="UP000187455">
    <property type="component" value="Unassembled WGS sequence"/>
</dbReference>
<evidence type="ECO:0000256" key="13">
    <source>
        <dbReference type="ARBA" id="ARBA00023136"/>
    </source>
</evidence>
<evidence type="ECO:0000256" key="9">
    <source>
        <dbReference type="ARBA" id="ARBA00022801"/>
    </source>
</evidence>
<comment type="caution">
    <text evidence="19">The sequence shown here is derived from an EMBL/GenBank/DDBJ whole genome shotgun (WGS) entry which is preliminary data.</text>
</comment>
<feature type="domain" description="Peptidase M28" evidence="18">
    <location>
        <begin position="199"/>
        <end position="392"/>
    </location>
</feature>
<protein>
    <recommendedName>
        <fullName evidence="15">Peptide hydrolase</fullName>
        <ecNumber evidence="15">3.4.-.-</ecNumber>
    </recommendedName>
</protein>
<dbReference type="OrthoDB" id="76293at2759"/>
<keyword evidence="5" id="KW-0926">Vacuole</keyword>
<sequence length="968" mass="108449">MKNRKAKILDSSKNSEMRLSESELDDGLASNSDLLEQESHSNKIFVPDSSIWASILHYLAISLVYFFLVLIVYLTREYNMKYSPPDNNYVNFSRLQISYNSTPPIIDSSYFRADAAYAHLIYLARGPHPWNSQVNDDNLIYIANVLKQIQELAQTSGVEMEIISDDPTAFSVVPSDPDWIPGLNQGSNEKSGYFVEGRNVLARIIGTNGDKDNAILVSSHVDSVQVSFGATDDGISVSTMLEMARHLIFNRLKSTVVFNFNNGEEIGLFGALAFMHHPWSQTIKAFINMEGAGAGGPAMVFRASNYDLIREYGKRQPNSLSKWNPNCNVFANDAFKLGLINSDTDYSVYSAYGIPGLDLAFYQRRALYHTNRDNTRTVPLGSINQIGNTVLSTLKSLSENQDLMSAPRGNTNSSSVYYDVLGRSVVTHSFTTLYILYGVLLFLIPVSSILIKWTSKNYKRKVSFVPNSRKDIDIYMHKYIPYSALVYGILFTALALILSIVFSYILGLVLQKANYFVVYGHLYLVVFTHFFLNILAVSLVMLLYMHVCGRSAGSRFLMSRILTYSQMFIWWVAVLIGLVLAAIKGVGMFYYTIYYSFFCLVAVFWTKFIDPMLTKKFEYFSFLGRALLAICVPSIFSIDLTMTLAFGMGQTVIDGTSPSLVHLLFGLFTTTIVIPCIPFLVVPGKKRLFVASVVFFMVFLSLLLVSLVIKPFSYNSPSHVYFNGDINMQTKVENMTLLANDKFDYVSRILNSFKTNSTLSSYENKKGTSPERYSRTYLGDNGFSKSLKANNITMPSYNITKSIPNDFLGPTTDKSNGMFISISAQAAYICELRISNPVEYAYVVPQFLDTDFGAGGNMSNVLQSNSTESISPLNNSRFNSYVFPSAEKGCCQSTFMISKFRETFYQVYVEKINNGELGNIMLQCHYGYEYGLIIQVSSLLLDVAPLDVAIGSFHSSTGILSVTTKVEY</sequence>
<evidence type="ECO:0000256" key="8">
    <source>
        <dbReference type="ARBA" id="ARBA00022723"/>
    </source>
</evidence>
<keyword evidence="14" id="KW-0325">Glycoprotein</keyword>
<proteinExistence type="inferred from homology"/>
<evidence type="ECO:0000256" key="1">
    <source>
        <dbReference type="ARBA" id="ARBA00001947"/>
    </source>
</evidence>
<feature type="transmembrane region" description="Helical" evidence="17">
    <location>
        <begin position="626"/>
        <end position="648"/>
    </location>
</feature>
<evidence type="ECO:0000256" key="16">
    <source>
        <dbReference type="SAM" id="MobiDB-lite"/>
    </source>
</evidence>
<feature type="transmembrane region" description="Helical" evidence="17">
    <location>
        <begin position="688"/>
        <end position="709"/>
    </location>
</feature>
<evidence type="ECO:0000256" key="15">
    <source>
        <dbReference type="RuleBase" id="RU361240"/>
    </source>
</evidence>
<keyword evidence="9 15" id="KW-0378">Hydrolase</keyword>
<evidence type="ECO:0000256" key="11">
    <source>
        <dbReference type="ARBA" id="ARBA00022989"/>
    </source>
</evidence>
<keyword evidence="20" id="KW-1185">Reference proteome</keyword>
<feature type="transmembrane region" description="Helical" evidence="17">
    <location>
        <begin position="433"/>
        <end position="451"/>
    </location>
</feature>
<evidence type="ECO:0000256" key="5">
    <source>
        <dbReference type="ARBA" id="ARBA00022554"/>
    </source>
</evidence>
<evidence type="ECO:0000259" key="18">
    <source>
        <dbReference type="Pfam" id="PF04389"/>
    </source>
</evidence>
<feature type="region of interest" description="Disordered" evidence="16">
    <location>
        <begin position="1"/>
        <end position="21"/>
    </location>
</feature>
<evidence type="ECO:0000256" key="7">
    <source>
        <dbReference type="ARBA" id="ARBA00022692"/>
    </source>
</evidence>
<evidence type="ECO:0000313" key="19">
    <source>
        <dbReference type="EMBL" id="OLY77610.1"/>
    </source>
</evidence>
<gene>
    <name evidence="19" type="ORF">AYI68_g8358</name>
</gene>
<reference evidence="19 20" key="1">
    <citation type="journal article" date="2016" name="Mol. Biol. Evol.">
        <title>Genome-Wide Survey of Gut Fungi (Harpellales) Reveals the First Horizontally Transferred Ubiquitin Gene from a Mosquito Host.</title>
        <authorList>
            <person name="Wang Y."/>
            <person name="White M.M."/>
            <person name="Kvist S."/>
            <person name="Moncalvo J.M."/>
        </authorList>
    </citation>
    <scope>NUCLEOTIDE SEQUENCE [LARGE SCALE GENOMIC DNA]</scope>
    <source>
        <strain evidence="19 20">ALG-7-W6</strain>
    </source>
</reference>
<accession>A0A1R0GL54</accession>
<name>A0A1R0GL54_9FUNG</name>
<evidence type="ECO:0000313" key="20">
    <source>
        <dbReference type="Proteomes" id="UP000187455"/>
    </source>
</evidence>
<keyword evidence="12" id="KW-0482">Metalloprotease</keyword>
<keyword evidence="13 17" id="KW-0472">Membrane</keyword>
<dbReference type="PANTHER" id="PTHR12147:SF58">
    <property type="entry name" value="VACUOLAR MEMBRANE PROTEASE"/>
    <property type="match status" value="1"/>
</dbReference>
<feature type="transmembrane region" description="Helical" evidence="17">
    <location>
        <begin position="660"/>
        <end position="681"/>
    </location>
</feature>
<evidence type="ECO:0000256" key="2">
    <source>
        <dbReference type="ARBA" id="ARBA00003273"/>
    </source>
</evidence>